<accession>A0A645FZ21</accession>
<organism evidence="1">
    <name type="scientific">bioreactor metagenome</name>
    <dbReference type="NCBI Taxonomy" id="1076179"/>
    <lineage>
        <taxon>unclassified sequences</taxon>
        <taxon>metagenomes</taxon>
        <taxon>ecological metagenomes</taxon>
    </lineage>
</organism>
<dbReference type="EMBL" id="VSSQ01066670">
    <property type="protein sequence ID" value="MPN19166.1"/>
    <property type="molecule type" value="Genomic_DNA"/>
</dbReference>
<dbReference type="AlphaFoldDB" id="A0A645FZ21"/>
<gene>
    <name evidence="1" type="ORF">SDC9_166532</name>
</gene>
<protein>
    <submittedName>
        <fullName evidence="1">Uncharacterized protein</fullName>
    </submittedName>
</protein>
<sequence length="53" mass="6327">MRQLVKVDLEKTMMKAYALTIKYLLEHDLLIHPNCIFGRNELAVKFKKMNQTF</sequence>
<proteinExistence type="predicted"/>
<name>A0A645FZ21_9ZZZZ</name>
<reference evidence="1" key="1">
    <citation type="submission" date="2019-08" db="EMBL/GenBank/DDBJ databases">
        <authorList>
            <person name="Kucharzyk K."/>
            <person name="Murdoch R.W."/>
            <person name="Higgins S."/>
            <person name="Loffler F."/>
        </authorList>
    </citation>
    <scope>NUCLEOTIDE SEQUENCE</scope>
</reference>
<evidence type="ECO:0000313" key="1">
    <source>
        <dbReference type="EMBL" id="MPN19166.1"/>
    </source>
</evidence>
<comment type="caution">
    <text evidence="1">The sequence shown here is derived from an EMBL/GenBank/DDBJ whole genome shotgun (WGS) entry which is preliminary data.</text>
</comment>